<dbReference type="PANTHER" id="PTHR24373:SF275">
    <property type="entry name" value="TIR DOMAIN-CONTAINING PROTEIN"/>
    <property type="match status" value="1"/>
</dbReference>
<name>A0A672QUL9_SINGR</name>
<dbReference type="InterPro" id="IPR001611">
    <property type="entry name" value="Leu-rich_rpt"/>
</dbReference>
<dbReference type="SUPFAM" id="SSF52058">
    <property type="entry name" value="L domain-like"/>
    <property type="match status" value="1"/>
</dbReference>
<evidence type="ECO:0000256" key="1">
    <source>
        <dbReference type="ARBA" id="ARBA00022614"/>
    </source>
</evidence>
<reference evidence="4" key="2">
    <citation type="submission" date="2025-09" db="UniProtKB">
        <authorList>
            <consortium name="Ensembl"/>
        </authorList>
    </citation>
    <scope>IDENTIFICATION</scope>
</reference>
<dbReference type="Proteomes" id="UP000472262">
    <property type="component" value="Unassembled WGS sequence"/>
</dbReference>
<dbReference type="InterPro" id="IPR050328">
    <property type="entry name" value="Dev_Immune_Receptor"/>
</dbReference>
<reference evidence="4" key="1">
    <citation type="submission" date="2025-08" db="UniProtKB">
        <authorList>
            <consortium name="Ensembl"/>
        </authorList>
    </citation>
    <scope>IDENTIFICATION</scope>
</reference>
<dbReference type="Ensembl" id="ENSSGRT00000085072.1">
    <property type="protein sequence ID" value="ENSSGRP00000079884.1"/>
    <property type="gene ID" value="ENSSGRG00000040488.1"/>
</dbReference>
<dbReference type="InParanoid" id="A0A672QUL9"/>
<evidence type="ECO:0000313" key="5">
    <source>
        <dbReference type="Proteomes" id="UP000472262"/>
    </source>
</evidence>
<protein>
    <submittedName>
        <fullName evidence="4">Uncharacterized protein</fullName>
    </submittedName>
</protein>
<keyword evidence="1" id="KW-0433">Leucine-rich repeat</keyword>
<evidence type="ECO:0000256" key="3">
    <source>
        <dbReference type="ARBA" id="ARBA00022737"/>
    </source>
</evidence>
<keyword evidence="2" id="KW-0732">Signal</keyword>
<dbReference type="Gene3D" id="3.80.10.10">
    <property type="entry name" value="Ribonuclease Inhibitor"/>
    <property type="match status" value="1"/>
</dbReference>
<accession>A0A672QUL9</accession>
<dbReference type="PANTHER" id="PTHR24373">
    <property type="entry name" value="SLIT RELATED LEUCINE-RICH REPEAT NEURONAL PROTEIN"/>
    <property type="match status" value="1"/>
</dbReference>
<dbReference type="SMART" id="SM00369">
    <property type="entry name" value="LRR_TYP"/>
    <property type="match status" value="3"/>
</dbReference>
<organism evidence="4 5">
    <name type="scientific">Sinocyclocheilus grahami</name>
    <name type="common">Dianchi golden-line fish</name>
    <name type="synonym">Barbus grahami</name>
    <dbReference type="NCBI Taxonomy" id="75366"/>
    <lineage>
        <taxon>Eukaryota</taxon>
        <taxon>Metazoa</taxon>
        <taxon>Chordata</taxon>
        <taxon>Craniata</taxon>
        <taxon>Vertebrata</taxon>
        <taxon>Euteleostomi</taxon>
        <taxon>Actinopterygii</taxon>
        <taxon>Neopterygii</taxon>
        <taxon>Teleostei</taxon>
        <taxon>Ostariophysi</taxon>
        <taxon>Cypriniformes</taxon>
        <taxon>Cyprinidae</taxon>
        <taxon>Cyprininae</taxon>
        <taxon>Sinocyclocheilus</taxon>
    </lineage>
</organism>
<dbReference type="InterPro" id="IPR003591">
    <property type="entry name" value="Leu-rich_rpt_typical-subtyp"/>
</dbReference>
<keyword evidence="5" id="KW-1185">Reference proteome</keyword>
<dbReference type="InterPro" id="IPR032675">
    <property type="entry name" value="LRR_dom_sf"/>
</dbReference>
<keyword evidence="3" id="KW-0677">Repeat</keyword>
<dbReference type="AlphaFoldDB" id="A0A672QUL9"/>
<sequence>MLFSLRFLTKSNQKAILKGTQRICVLLLNNNVIGVLADRLYSLLEGLLRLNLSRNRISFLSEGFSQGLGSLRDPSLAENRLTSLDSSCFIHFDALQKFNLSHNAIKINKMRTFGSMSNIHQLQLNMNNLTVLKNGITVGDRNGVDMFAFAIDPSCSTGPHQQQTLHNSVQELPETRLFLDNYVNLTCVNLENFFFFLKCLTRLRGVNKGLQNVIITLM</sequence>
<dbReference type="Pfam" id="PF13855">
    <property type="entry name" value="LRR_8"/>
    <property type="match status" value="1"/>
</dbReference>
<evidence type="ECO:0000256" key="2">
    <source>
        <dbReference type="ARBA" id="ARBA00022729"/>
    </source>
</evidence>
<evidence type="ECO:0000313" key="4">
    <source>
        <dbReference type="Ensembl" id="ENSSGRP00000079884.1"/>
    </source>
</evidence>
<proteinExistence type="predicted"/>